<feature type="compositionally biased region" description="Acidic residues" evidence="1">
    <location>
        <begin position="152"/>
        <end position="163"/>
    </location>
</feature>
<sequence length="235" mass="25130">MDSFRQLTNGHHHLTAAIITLLHDISRTVAPGPPTAADILNQAANAGAAAALNALNQDGVVGQALIGYARSGFLNYLSQHRHLLTTGEFERARPRHQRPPPHHHGSLVRRAERPLEQNTADGSQSDMSGLPPADDSQSGMFPLPPAAQPAPLDEDDDTTGYDNEADFWADVSAHPLNADANIVQHSVGDITGHDSGYESGYDSGSEEEDSAPAPIFLFIPLPAYSQPEVVDILLD</sequence>
<evidence type="ECO:0000256" key="1">
    <source>
        <dbReference type="SAM" id="MobiDB-lite"/>
    </source>
</evidence>
<organism evidence="2 3">
    <name type="scientific">Anthostomella pinea</name>
    <dbReference type="NCBI Taxonomy" id="933095"/>
    <lineage>
        <taxon>Eukaryota</taxon>
        <taxon>Fungi</taxon>
        <taxon>Dikarya</taxon>
        <taxon>Ascomycota</taxon>
        <taxon>Pezizomycotina</taxon>
        <taxon>Sordariomycetes</taxon>
        <taxon>Xylariomycetidae</taxon>
        <taxon>Xylariales</taxon>
        <taxon>Xylariaceae</taxon>
        <taxon>Anthostomella</taxon>
    </lineage>
</organism>
<evidence type="ECO:0000313" key="2">
    <source>
        <dbReference type="EMBL" id="CAJ2500399.1"/>
    </source>
</evidence>
<reference evidence="2" key="1">
    <citation type="submission" date="2023-10" db="EMBL/GenBank/DDBJ databases">
        <authorList>
            <person name="Hackl T."/>
        </authorList>
    </citation>
    <scope>NUCLEOTIDE SEQUENCE</scope>
</reference>
<gene>
    <name evidence="2" type="ORF">KHLLAP_LOCUS867</name>
</gene>
<dbReference type="EMBL" id="CAUWAG010000003">
    <property type="protein sequence ID" value="CAJ2500399.1"/>
    <property type="molecule type" value="Genomic_DNA"/>
</dbReference>
<comment type="caution">
    <text evidence="2">The sequence shown here is derived from an EMBL/GenBank/DDBJ whole genome shotgun (WGS) entry which is preliminary data.</text>
</comment>
<feature type="compositionally biased region" description="Basic residues" evidence="1">
    <location>
        <begin position="93"/>
        <end position="107"/>
    </location>
</feature>
<feature type="region of interest" description="Disordered" evidence="1">
    <location>
        <begin position="189"/>
        <end position="209"/>
    </location>
</feature>
<feature type="compositionally biased region" description="Polar residues" evidence="1">
    <location>
        <begin position="116"/>
        <end position="127"/>
    </location>
</feature>
<proteinExistence type="predicted"/>
<protein>
    <submittedName>
        <fullName evidence="2">Uu.00g032520.m01.CDS01</fullName>
    </submittedName>
</protein>
<name>A0AAI8YAS4_9PEZI</name>
<feature type="region of interest" description="Disordered" evidence="1">
    <location>
        <begin position="91"/>
        <end position="163"/>
    </location>
</feature>
<dbReference type="Proteomes" id="UP001295740">
    <property type="component" value="Unassembled WGS sequence"/>
</dbReference>
<accession>A0AAI8YAS4</accession>
<keyword evidence="3" id="KW-1185">Reference proteome</keyword>
<evidence type="ECO:0000313" key="3">
    <source>
        <dbReference type="Proteomes" id="UP001295740"/>
    </source>
</evidence>
<dbReference type="AlphaFoldDB" id="A0AAI8YAS4"/>